<evidence type="ECO:0000313" key="1">
    <source>
        <dbReference type="EMBL" id="KAI0056067.1"/>
    </source>
</evidence>
<keyword evidence="2" id="KW-1185">Reference proteome</keyword>
<comment type="caution">
    <text evidence="1">The sequence shown here is derived from an EMBL/GenBank/DDBJ whole genome shotgun (WGS) entry which is preliminary data.</text>
</comment>
<dbReference type="Proteomes" id="UP000814140">
    <property type="component" value="Unassembled WGS sequence"/>
</dbReference>
<evidence type="ECO:0000313" key="2">
    <source>
        <dbReference type="Proteomes" id="UP000814140"/>
    </source>
</evidence>
<accession>A0ACB8SIL1</accession>
<dbReference type="EMBL" id="MU277272">
    <property type="protein sequence ID" value="KAI0056067.1"/>
    <property type="molecule type" value="Genomic_DNA"/>
</dbReference>
<name>A0ACB8SIL1_9AGAM</name>
<protein>
    <submittedName>
        <fullName evidence="1">Uncharacterized protein</fullName>
    </submittedName>
</protein>
<reference evidence="1" key="2">
    <citation type="journal article" date="2022" name="New Phytol.">
        <title>Evolutionary transition to the ectomycorrhizal habit in the genomes of a hyperdiverse lineage of mushroom-forming fungi.</title>
        <authorList>
            <person name="Looney B."/>
            <person name="Miyauchi S."/>
            <person name="Morin E."/>
            <person name="Drula E."/>
            <person name="Courty P.E."/>
            <person name="Kohler A."/>
            <person name="Kuo A."/>
            <person name="LaButti K."/>
            <person name="Pangilinan J."/>
            <person name="Lipzen A."/>
            <person name="Riley R."/>
            <person name="Andreopoulos W."/>
            <person name="He G."/>
            <person name="Johnson J."/>
            <person name="Nolan M."/>
            <person name="Tritt A."/>
            <person name="Barry K.W."/>
            <person name="Grigoriev I.V."/>
            <person name="Nagy L.G."/>
            <person name="Hibbett D."/>
            <person name="Henrissat B."/>
            <person name="Matheny P.B."/>
            <person name="Labbe J."/>
            <person name="Martin F.M."/>
        </authorList>
    </citation>
    <scope>NUCLEOTIDE SEQUENCE</scope>
    <source>
        <strain evidence="1">HHB10654</strain>
    </source>
</reference>
<gene>
    <name evidence="1" type="ORF">BV25DRAFT_1910010</name>
</gene>
<sequence>MDTFQPLTTRQVQEAAKEVVSVGGETLTISKSYLWRNDQPRIMNPATGEEERNLREPRAANIAVTLQRTNKSTNSDNNLESSVLPHLTAIHVIRANQPLPNTPGVDDLPPDAPMSAHFAWSAPPSLLSSLNDVEVQDAAYEGAFFIPQTMDGGNSLSLNAWNGPAWGSLRNGIDDMIDYNTVVEFEGGVFLKSGRERMQVVL</sequence>
<reference evidence="1" key="1">
    <citation type="submission" date="2021-03" db="EMBL/GenBank/DDBJ databases">
        <authorList>
            <consortium name="DOE Joint Genome Institute"/>
            <person name="Ahrendt S."/>
            <person name="Looney B.P."/>
            <person name="Miyauchi S."/>
            <person name="Morin E."/>
            <person name="Drula E."/>
            <person name="Courty P.E."/>
            <person name="Chicoki N."/>
            <person name="Fauchery L."/>
            <person name="Kohler A."/>
            <person name="Kuo A."/>
            <person name="Labutti K."/>
            <person name="Pangilinan J."/>
            <person name="Lipzen A."/>
            <person name="Riley R."/>
            <person name="Andreopoulos W."/>
            <person name="He G."/>
            <person name="Johnson J."/>
            <person name="Barry K.W."/>
            <person name="Grigoriev I.V."/>
            <person name="Nagy L."/>
            <person name="Hibbett D."/>
            <person name="Henrissat B."/>
            <person name="Matheny P.B."/>
            <person name="Labbe J."/>
            <person name="Martin F."/>
        </authorList>
    </citation>
    <scope>NUCLEOTIDE SEQUENCE</scope>
    <source>
        <strain evidence="1">HHB10654</strain>
    </source>
</reference>
<proteinExistence type="predicted"/>
<organism evidence="1 2">
    <name type="scientific">Artomyces pyxidatus</name>
    <dbReference type="NCBI Taxonomy" id="48021"/>
    <lineage>
        <taxon>Eukaryota</taxon>
        <taxon>Fungi</taxon>
        <taxon>Dikarya</taxon>
        <taxon>Basidiomycota</taxon>
        <taxon>Agaricomycotina</taxon>
        <taxon>Agaricomycetes</taxon>
        <taxon>Russulales</taxon>
        <taxon>Auriscalpiaceae</taxon>
        <taxon>Artomyces</taxon>
    </lineage>
</organism>